<evidence type="ECO:0000313" key="2">
    <source>
        <dbReference type="Proteomes" id="UP000419743"/>
    </source>
</evidence>
<evidence type="ECO:0000313" key="1">
    <source>
        <dbReference type="EMBL" id="VZO36854.1"/>
    </source>
</evidence>
<protein>
    <recommendedName>
        <fullName evidence="3">ESX-1 secretion-associated protein</fullName>
    </recommendedName>
</protein>
<gene>
    <name evidence="1" type="ORF">HALOF300_01995</name>
</gene>
<dbReference type="GO" id="GO:0009306">
    <property type="term" value="P:protein secretion"/>
    <property type="evidence" value="ECO:0007669"/>
    <property type="project" value="InterPro"/>
</dbReference>
<name>A0A7M4DIP2_9MICO</name>
<proteinExistence type="predicted"/>
<dbReference type="Pfam" id="PF10824">
    <property type="entry name" value="T7SS_ESX_EspC"/>
    <property type="match status" value="1"/>
</dbReference>
<dbReference type="RefSeq" id="WP_156740800.1">
    <property type="nucleotide sequence ID" value="NZ_CACRYJ010000028.1"/>
</dbReference>
<accession>A0A7M4DIP2</accession>
<organism evidence="1 2">
    <name type="scientific">Occultella aeris</name>
    <dbReference type="NCBI Taxonomy" id="2761496"/>
    <lineage>
        <taxon>Bacteria</taxon>
        <taxon>Bacillati</taxon>
        <taxon>Actinomycetota</taxon>
        <taxon>Actinomycetes</taxon>
        <taxon>Micrococcales</taxon>
        <taxon>Ruaniaceae</taxon>
        <taxon>Occultella</taxon>
    </lineage>
</organism>
<evidence type="ECO:0008006" key="3">
    <source>
        <dbReference type="Google" id="ProtNLM"/>
    </source>
</evidence>
<reference evidence="1 2" key="1">
    <citation type="submission" date="2019-11" db="EMBL/GenBank/DDBJ databases">
        <authorList>
            <person name="Criscuolo A."/>
        </authorList>
    </citation>
    <scope>NUCLEOTIDE SEQUENCE [LARGE SCALE GENOMIC DNA]</scope>
    <source>
        <strain evidence="1">CIP111667</strain>
    </source>
</reference>
<dbReference type="EMBL" id="CACRYJ010000028">
    <property type="protein sequence ID" value="VZO36854.1"/>
    <property type="molecule type" value="Genomic_DNA"/>
</dbReference>
<dbReference type="AlphaFoldDB" id="A0A7M4DIP2"/>
<dbReference type="InterPro" id="IPR022536">
    <property type="entry name" value="EspC"/>
</dbReference>
<keyword evidence="2" id="KW-1185">Reference proteome</keyword>
<comment type="caution">
    <text evidence="1">The sequence shown here is derived from an EMBL/GenBank/DDBJ whole genome shotgun (WGS) entry which is preliminary data.</text>
</comment>
<dbReference type="Proteomes" id="UP000419743">
    <property type="component" value="Unassembled WGS sequence"/>
</dbReference>
<sequence>MGFDLEVDTDAVRAHATDVSGLAARIGDATSAAGDALTMGPHAFGILCSFLTLPANAVQGLGLVGIAGSQAVVGGLGNTLTSIADNYDAVDQATAGRLTKFVESL</sequence>